<reference evidence="6 7" key="1">
    <citation type="submission" date="2021-02" db="EMBL/GenBank/DDBJ databases">
        <title>Activity-based single-cell genomes from oceanic crustal fluid captures similar information to metagenomic and metatranscriptomic surveys with orders of magnitude less sampling.</title>
        <authorList>
            <person name="D'Angelo T.S."/>
            <person name="Orcutt B.N."/>
        </authorList>
    </citation>
    <scope>NUCLEOTIDE SEQUENCE [LARGE SCALE GENOMIC DNA]</scope>
    <source>
        <strain evidence="6">AH-315-G07</strain>
    </source>
</reference>
<dbReference type="PANTHER" id="PTHR33258">
    <property type="entry name" value="TRANSPOSASE INSL FOR INSERTION SEQUENCE ELEMENT IS186A-RELATED"/>
    <property type="match status" value="1"/>
</dbReference>
<dbReference type="EMBL" id="JAFITR010000007">
    <property type="protein sequence ID" value="MBN4066570.1"/>
    <property type="molecule type" value="Genomic_DNA"/>
</dbReference>
<evidence type="ECO:0000256" key="4">
    <source>
        <dbReference type="ARBA" id="ARBA00023172"/>
    </source>
</evidence>
<evidence type="ECO:0000256" key="2">
    <source>
        <dbReference type="ARBA" id="ARBA00022578"/>
    </source>
</evidence>
<keyword evidence="4" id="KW-0233">DNA recombination</keyword>
<keyword evidence="7" id="KW-1185">Reference proteome</keyword>
<protein>
    <submittedName>
        <fullName evidence="6">IS4 family transposase</fullName>
    </submittedName>
</protein>
<dbReference type="InterPro" id="IPR012337">
    <property type="entry name" value="RNaseH-like_sf"/>
</dbReference>
<dbReference type="InterPro" id="IPR002559">
    <property type="entry name" value="Transposase_11"/>
</dbReference>
<dbReference type="InterPro" id="IPR047952">
    <property type="entry name" value="Transpos_IS4"/>
</dbReference>
<feature type="domain" description="Transposase IS4-like" evidence="5">
    <location>
        <begin position="124"/>
        <end position="369"/>
    </location>
</feature>
<organism evidence="6 7">
    <name type="scientific">Simkania negevensis</name>
    <dbReference type="NCBI Taxonomy" id="83561"/>
    <lineage>
        <taxon>Bacteria</taxon>
        <taxon>Pseudomonadati</taxon>
        <taxon>Chlamydiota</taxon>
        <taxon>Chlamydiia</taxon>
        <taxon>Parachlamydiales</taxon>
        <taxon>Simkaniaceae</taxon>
        <taxon>Simkania</taxon>
    </lineage>
</organism>
<evidence type="ECO:0000256" key="1">
    <source>
        <dbReference type="ARBA" id="ARBA00010075"/>
    </source>
</evidence>
<evidence type="ECO:0000259" key="5">
    <source>
        <dbReference type="Pfam" id="PF01609"/>
    </source>
</evidence>
<keyword evidence="3" id="KW-0238">DNA-binding</keyword>
<comment type="similarity">
    <text evidence="1">Belongs to the transposase 11 family.</text>
</comment>
<dbReference type="Gene3D" id="3.90.350.10">
    <property type="entry name" value="Transposase Inhibitor Protein From Tn5, Chain A, domain 1"/>
    <property type="match status" value="1"/>
</dbReference>
<dbReference type="Proteomes" id="UP000722121">
    <property type="component" value="Unassembled WGS sequence"/>
</dbReference>
<comment type="caution">
    <text evidence="6">The sequence shown here is derived from an EMBL/GenBank/DDBJ whole genome shotgun (WGS) entry which is preliminary data.</text>
</comment>
<accession>A0ABS3AQG2</accession>
<dbReference type="Pfam" id="PF01609">
    <property type="entry name" value="DDE_Tnp_1"/>
    <property type="match status" value="1"/>
</dbReference>
<evidence type="ECO:0000313" key="6">
    <source>
        <dbReference type="EMBL" id="MBN4066570.1"/>
    </source>
</evidence>
<dbReference type="PANTHER" id="PTHR33258:SF1">
    <property type="entry name" value="TRANSPOSASE INSL FOR INSERTION SEQUENCE ELEMENT IS186A-RELATED"/>
    <property type="match status" value="1"/>
</dbReference>
<evidence type="ECO:0000313" key="7">
    <source>
        <dbReference type="Proteomes" id="UP000722121"/>
    </source>
</evidence>
<evidence type="ECO:0000256" key="3">
    <source>
        <dbReference type="ARBA" id="ARBA00023125"/>
    </source>
</evidence>
<sequence length="467" mass="53679">MNDGTLNNLSKTINGFFPEHLVEKLAMESGLVMRASSKFLPYAFLMVMIVHIPGHGGISLTGVCDLLQLYNCLRMTPQALSLRFSNPNTVRFLKKALSYLIENKTDLLREKLEVDGILSQFTDILTEDSTTCSLHEKVTNDYKGAGGSASTAAYKIHTIWSAKNLEFKSLNISPGNIPDQKVCENILGHLNFGDLVLRDLGYFSIPCFKKIEEQNAYFLSRFKGGVGVYTLDNEEIKDLGKYLDQKAKENRVVEVYVLIGAQDKFPVRLIAYPVSKQIYAERMRKKRRNTQKSKKTISNNSRSLAKYTILITNIPEEMVSAEEIGTLYSFRWQIELLFKTFKTRVNIHMIRGQSAERVECYIISYLISILAMTRIYSQLAIYSHNHLSRELSFDKFIAWILNNQYLMIMFFPENMNSKVVNMENLHIISLCKQKRYRKTSFEHLSLGTPFWKLYGEMQIIECEVFVA</sequence>
<dbReference type="SUPFAM" id="SSF53098">
    <property type="entry name" value="Ribonuclease H-like"/>
    <property type="match status" value="1"/>
</dbReference>
<dbReference type="NCBIfam" id="NF033592">
    <property type="entry name" value="transpos_IS4_1"/>
    <property type="match status" value="1"/>
</dbReference>
<name>A0ABS3AQG2_9BACT</name>
<keyword evidence="2" id="KW-0815">Transposition</keyword>
<gene>
    <name evidence="6" type="ORF">JYU14_00610</name>
</gene>
<proteinExistence type="inferred from homology"/>